<evidence type="ECO:0000313" key="2">
    <source>
        <dbReference type="EMBL" id="JAW16037.1"/>
    </source>
</evidence>
<reference evidence="2" key="1">
    <citation type="journal article" date="2018" name="PLoS Negl. Trop. Dis.">
        <title>An insight into the salivary gland and fat body transcriptome of Panstrongylus lignarius (Hemiptera: Heteroptera), the main vector of Chagas disease in Peru.</title>
        <authorList>
            <person name="Nevoa J.C."/>
            <person name="Mendes M.T."/>
            <person name="da Silva M.V."/>
            <person name="Soares S.C."/>
            <person name="Oliveira C.J.F."/>
            <person name="Ribeiro J.M.C."/>
        </authorList>
    </citation>
    <scope>NUCLEOTIDE SEQUENCE</scope>
</reference>
<protein>
    <submittedName>
        <fullName evidence="2">Putative secreted protein</fullName>
    </submittedName>
</protein>
<accession>A0A224XU11</accession>
<proteinExistence type="predicted"/>
<dbReference type="AlphaFoldDB" id="A0A224XU11"/>
<keyword evidence="1" id="KW-0812">Transmembrane</keyword>
<dbReference type="EMBL" id="GFTR01000389">
    <property type="protein sequence ID" value="JAW16037.1"/>
    <property type="molecule type" value="Transcribed_RNA"/>
</dbReference>
<keyword evidence="1" id="KW-1133">Transmembrane helix</keyword>
<feature type="transmembrane region" description="Helical" evidence="1">
    <location>
        <begin position="14"/>
        <end position="32"/>
    </location>
</feature>
<evidence type="ECO:0000256" key="1">
    <source>
        <dbReference type="SAM" id="Phobius"/>
    </source>
</evidence>
<organism evidence="2">
    <name type="scientific">Panstrongylus lignarius</name>
    <dbReference type="NCBI Taxonomy" id="156445"/>
    <lineage>
        <taxon>Eukaryota</taxon>
        <taxon>Metazoa</taxon>
        <taxon>Ecdysozoa</taxon>
        <taxon>Arthropoda</taxon>
        <taxon>Hexapoda</taxon>
        <taxon>Insecta</taxon>
        <taxon>Pterygota</taxon>
        <taxon>Neoptera</taxon>
        <taxon>Paraneoptera</taxon>
        <taxon>Hemiptera</taxon>
        <taxon>Heteroptera</taxon>
        <taxon>Panheteroptera</taxon>
        <taxon>Cimicomorpha</taxon>
        <taxon>Reduviidae</taxon>
        <taxon>Triatominae</taxon>
        <taxon>Panstrongylus</taxon>
    </lineage>
</organism>
<name>A0A224XU11_9HEMI</name>
<keyword evidence="1" id="KW-0472">Membrane</keyword>
<sequence>MVLANSSKFTLSEIFIFLVCICRILALASSVGDGNSIFLSKRPERNNAGSNTSTRFVAPITLISSIEENPSS</sequence>